<accession>A0A1D1XZ71</accession>
<gene>
    <name evidence="1" type="primary">EMF1_2</name>
    <name evidence="1" type="ORF">g.76098</name>
</gene>
<reference evidence="1" key="1">
    <citation type="submission" date="2015-07" db="EMBL/GenBank/DDBJ databases">
        <title>Transcriptome Assembly of Anthurium amnicola.</title>
        <authorList>
            <person name="Suzuki J."/>
        </authorList>
    </citation>
    <scope>NUCLEOTIDE SEQUENCE</scope>
</reference>
<feature type="non-terminal residue" evidence="1">
    <location>
        <position position="301"/>
    </location>
</feature>
<feature type="non-terminal residue" evidence="1">
    <location>
        <position position="1"/>
    </location>
</feature>
<name>A0A1D1XZ71_9ARAE</name>
<dbReference type="PANTHER" id="PTHR35767:SF1">
    <property type="entry name" value="HAPLESS PROTEIN"/>
    <property type="match status" value="1"/>
</dbReference>
<dbReference type="EMBL" id="GDJX01020248">
    <property type="protein sequence ID" value="JAT47688.1"/>
    <property type="molecule type" value="Transcribed_RNA"/>
</dbReference>
<organism evidence="1">
    <name type="scientific">Anthurium amnicola</name>
    <dbReference type="NCBI Taxonomy" id="1678845"/>
    <lineage>
        <taxon>Eukaryota</taxon>
        <taxon>Viridiplantae</taxon>
        <taxon>Streptophyta</taxon>
        <taxon>Embryophyta</taxon>
        <taxon>Tracheophyta</taxon>
        <taxon>Spermatophyta</taxon>
        <taxon>Magnoliopsida</taxon>
        <taxon>Liliopsida</taxon>
        <taxon>Araceae</taxon>
        <taxon>Pothoideae</taxon>
        <taxon>Potheae</taxon>
        <taxon>Anthurium</taxon>
    </lineage>
</organism>
<dbReference type="PANTHER" id="PTHR35767">
    <property type="entry name" value="HAPLESS PROTEIN"/>
    <property type="match status" value="1"/>
</dbReference>
<protein>
    <submittedName>
        <fullName evidence="1">Protein EMBRYONIC FLOWER 1</fullName>
    </submittedName>
</protein>
<proteinExistence type="predicted"/>
<evidence type="ECO:0000313" key="1">
    <source>
        <dbReference type="EMBL" id="JAT47688.1"/>
    </source>
</evidence>
<dbReference type="AlphaFoldDB" id="A0A1D1XZ71"/>
<sequence length="301" mass="32551">GLLQMLSVENPPELPSSGKVVAVVGNERAHPPEGLPILEADPEAGAGKVESSHFSIRGYVFASRKKDVGTNWPFPQQYLQLCQNHGVGDLLPPFQPPHLVRARWRENLESAQVLFSEVETEREVDLVGNNYVDPVDGDSGAVKLDSGLLTHESTIGSSNQAQNILSQDKSAVAQEATSYDELIHEASEVISKVTRHDQTRIILRSITELPQSVQETTADLSGVEVAKPPPLCEKVESPHKSSEKKCKLIVKLGGTSEHNQSENIGSNSSSVSEPMASKVCPVCKTFSSTSNTTLNAHIDQC</sequence>